<dbReference type="InterPro" id="IPR023148">
    <property type="entry name" value="tRNA_m1G_MeTrfase_C_sf"/>
</dbReference>
<feature type="binding site" evidence="15 16">
    <location>
        <begin position="139"/>
        <end position="144"/>
    </location>
    <ligand>
        <name>S-adenosyl-L-methionine</name>
        <dbReference type="ChEBI" id="CHEBI:59789"/>
    </ligand>
</feature>
<dbReference type="AlphaFoldDB" id="A0A2A4XAL4"/>
<accession>A0A2A4XAL4</accession>
<name>A0A2A4XAL4_9GAMM</name>
<dbReference type="Gene3D" id="3.40.1280.10">
    <property type="match status" value="1"/>
</dbReference>
<gene>
    <name evidence="15 19" type="primary">trmD</name>
    <name evidence="19" type="ORF">COB20_04965</name>
</gene>
<dbReference type="PIRSF" id="PIRSF000386">
    <property type="entry name" value="tRNA_mtase"/>
    <property type="match status" value="1"/>
</dbReference>
<evidence type="ECO:0000256" key="6">
    <source>
        <dbReference type="ARBA" id="ARBA00014679"/>
    </source>
</evidence>
<dbReference type="Gene3D" id="1.10.1270.20">
    <property type="entry name" value="tRNA(m1g37)methyltransferase, domain 2"/>
    <property type="match status" value="1"/>
</dbReference>
<evidence type="ECO:0000256" key="8">
    <source>
        <dbReference type="ARBA" id="ARBA00022603"/>
    </source>
</evidence>
<dbReference type="InterPro" id="IPR002649">
    <property type="entry name" value="tRNA_m1G_MeTrfase_TrmD"/>
</dbReference>
<evidence type="ECO:0000259" key="18">
    <source>
        <dbReference type="Pfam" id="PF01746"/>
    </source>
</evidence>
<evidence type="ECO:0000256" key="15">
    <source>
        <dbReference type="HAMAP-Rule" id="MF_00605"/>
    </source>
</evidence>
<dbReference type="FunFam" id="1.10.1270.20:FF:000001">
    <property type="entry name" value="tRNA (guanine-N(1)-)-methyltransferase"/>
    <property type="match status" value="1"/>
</dbReference>
<dbReference type="NCBIfam" id="TIGR00088">
    <property type="entry name" value="trmD"/>
    <property type="match status" value="1"/>
</dbReference>
<evidence type="ECO:0000256" key="9">
    <source>
        <dbReference type="ARBA" id="ARBA00022679"/>
    </source>
</evidence>
<dbReference type="GO" id="GO:0002939">
    <property type="term" value="P:tRNA N1-guanine methylation"/>
    <property type="evidence" value="ECO:0007669"/>
    <property type="project" value="TreeGrafter"/>
</dbReference>
<organism evidence="19 20">
    <name type="scientific">SAR86 cluster bacterium</name>
    <dbReference type="NCBI Taxonomy" id="2030880"/>
    <lineage>
        <taxon>Bacteria</taxon>
        <taxon>Pseudomonadati</taxon>
        <taxon>Pseudomonadota</taxon>
        <taxon>Gammaproteobacteria</taxon>
        <taxon>SAR86 cluster</taxon>
    </lineage>
</organism>
<protein>
    <recommendedName>
        <fullName evidence="6 15">tRNA (guanine-N(1)-)-methyltransferase</fullName>
        <ecNumber evidence="5 15">2.1.1.228</ecNumber>
    </recommendedName>
    <alternativeName>
        <fullName evidence="12 15">M1G-methyltransferase</fullName>
    </alternativeName>
    <alternativeName>
        <fullName evidence="13 15">tRNA [GM37] methyltransferase</fullName>
    </alternativeName>
</protein>
<comment type="similarity">
    <text evidence="3 15 17">Belongs to the RNA methyltransferase TrmD family.</text>
</comment>
<dbReference type="GO" id="GO:0052906">
    <property type="term" value="F:tRNA (guanine(37)-N1)-methyltransferase activity"/>
    <property type="evidence" value="ECO:0007669"/>
    <property type="project" value="UniProtKB-UniRule"/>
</dbReference>
<evidence type="ECO:0000256" key="2">
    <source>
        <dbReference type="ARBA" id="ARBA00004496"/>
    </source>
</evidence>
<dbReference type="Pfam" id="PF01746">
    <property type="entry name" value="tRNA_m1G_MT"/>
    <property type="match status" value="1"/>
</dbReference>
<evidence type="ECO:0000256" key="5">
    <source>
        <dbReference type="ARBA" id="ARBA00012807"/>
    </source>
</evidence>
<evidence type="ECO:0000256" key="12">
    <source>
        <dbReference type="ARBA" id="ARBA00029736"/>
    </source>
</evidence>
<evidence type="ECO:0000313" key="20">
    <source>
        <dbReference type="Proteomes" id="UP000218767"/>
    </source>
</evidence>
<keyword evidence="11 15" id="KW-0819">tRNA processing</keyword>
<comment type="subcellular location">
    <subcellularLocation>
        <location evidence="2 15 17">Cytoplasm</location>
    </subcellularLocation>
</comment>
<keyword evidence="7 15" id="KW-0963">Cytoplasm</keyword>
<dbReference type="HAMAP" id="MF_00605">
    <property type="entry name" value="TrmD"/>
    <property type="match status" value="1"/>
</dbReference>
<keyword evidence="10 15" id="KW-0949">S-adenosyl-L-methionine</keyword>
<proteinExistence type="inferred from homology"/>
<dbReference type="EMBL" id="NVUL01000018">
    <property type="protein sequence ID" value="PCI79341.1"/>
    <property type="molecule type" value="Genomic_DNA"/>
</dbReference>
<evidence type="ECO:0000256" key="1">
    <source>
        <dbReference type="ARBA" id="ARBA00002634"/>
    </source>
</evidence>
<evidence type="ECO:0000256" key="16">
    <source>
        <dbReference type="PIRSR" id="PIRSR000386-1"/>
    </source>
</evidence>
<dbReference type="EC" id="2.1.1.228" evidence="5 15"/>
<evidence type="ECO:0000256" key="14">
    <source>
        <dbReference type="ARBA" id="ARBA00047783"/>
    </source>
</evidence>
<sequence>MQLGIVTLFPEMFAAVTEHGISGRAVRSGLMNLALFNPRDYTTDKHRTVDDKPFGGGPGMLMKTEPLMASIAAARQAVAEKQTAGESAKVIYLSPQGKTLKQDSIIDLAQRKGMVLLCGRYQGIDNRVLENEIDEEWSLGDFVISGGELAAMTLIDAMTRFQPGALGDEGSALEDSFSNGLLHSPEYTRPQSLEGIKGIVGQDVPSVLLSGDHEAIRKWRLKQSLGVTWLKRPDLLLAMSLEIEQEELLEQFKQDYARDKA</sequence>
<dbReference type="CDD" id="cd18080">
    <property type="entry name" value="TrmD-like"/>
    <property type="match status" value="1"/>
</dbReference>
<evidence type="ECO:0000256" key="11">
    <source>
        <dbReference type="ARBA" id="ARBA00022694"/>
    </source>
</evidence>
<comment type="caution">
    <text evidence="19">The sequence shown here is derived from an EMBL/GenBank/DDBJ whole genome shotgun (WGS) entry which is preliminary data.</text>
</comment>
<dbReference type="Proteomes" id="UP000218767">
    <property type="component" value="Unassembled WGS sequence"/>
</dbReference>
<dbReference type="SUPFAM" id="SSF75217">
    <property type="entry name" value="alpha/beta knot"/>
    <property type="match status" value="1"/>
</dbReference>
<dbReference type="PANTHER" id="PTHR46417">
    <property type="entry name" value="TRNA (GUANINE-N(1)-)-METHYLTRANSFERASE"/>
    <property type="match status" value="1"/>
</dbReference>
<evidence type="ECO:0000256" key="3">
    <source>
        <dbReference type="ARBA" id="ARBA00007630"/>
    </source>
</evidence>
<dbReference type="GO" id="GO:0005829">
    <property type="term" value="C:cytosol"/>
    <property type="evidence" value="ECO:0007669"/>
    <property type="project" value="TreeGrafter"/>
</dbReference>
<dbReference type="NCBIfam" id="NF000648">
    <property type="entry name" value="PRK00026.1"/>
    <property type="match status" value="1"/>
</dbReference>
<dbReference type="InterPro" id="IPR016009">
    <property type="entry name" value="tRNA_MeTrfase_TRMD/TRM10"/>
</dbReference>
<evidence type="ECO:0000256" key="13">
    <source>
        <dbReference type="ARBA" id="ARBA00033392"/>
    </source>
</evidence>
<dbReference type="FunFam" id="3.40.1280.10:FF:000001">
    <property type="entry name" value="tRNA (guanine-N(1)-)-methyltransferase"/>
    <property type="match status" value="1"/>
</dbReference>
<feature type="binding site" evidence="15 16">
    <location>
        <position position="119"/>
    </location>
    <ligand>
        <name>S-adenosyl-L-methionine</name>
        <dbReference type="ChEBI" id="CHEBI:59789"/>
    </ligand>
</feature>
<evidence type="ECO:0000256" key="17">
    <source>
        <dbReference type="RuleBase" id="RU003464"/>
    </source>
</evidence>
<keyword evidence="9 15" id="KW-0808">Transferase</keyword>
<feature type="domain" description="tRNA methyltransferase TRMD/TRM10-type" evidence="18">
    <location>
        <begin position="1"/>
        <end position="236"/>
    </location>
</feature>
<comment type="function">
    <text evidence="1 15 17">Specifically methylates guanosine-37 in various tRNAs.</text>
</comment>
<evidence type="ECO:0000256" key="4">
    <source>
        <dbReference type="ARBA" id="ARBA00011738"/>
    </source>
</evidence>
<reference evidence="20" key="1">
    <citation type="submission" date="2017-08" db="EMBL/GenBank/DDBJ databases">
        <title>A dynamic microbial community with high functional redundancy inhabits the cold, oxic subseafloor aquifer.</title>
        <authorList>
            <person name="Tully B.J."/>
            <person name="Wheat C.G."/>
            <person name="Glazer B.T."/>
            <person name="Huber J.A."/>
        </authorList>
    </citation>
    <scope>NUCLEOTIDE SEQUENCE [LARGE SCALE GENOMIC DNA]</scope>
</reference>
<comment type="subunit">
    <text evidence="4 15 17">Homodimer.</text>
</comment>
<dbReference type="InterPro" id="IPR029026">
    <property type="entry name" value="tRNA_m1G_MTases_N"/>
</dbReference>
<dbReference type="InterPro" id="IPR029028">
    <property type="entry name" value="Alpha/beta_knot_MTases"/>
</dbReference>
<evidence type="ECO:0000256" key="7">
    <source>
        <dbReference type="ARBA" id="ARBA00022490"/>
    </source>
</evidence>
<evidence type="ECO:0000256" key="10">
    <source>
        <dbReference type="ARBA" id="ARBA00022691"/>
    </source>
</evidence>
<evidence type="ECO:0000313" key="19">
    <source>
        <dbReference type="EMBL" id="PCI79341.1"/>
    </source>
</evidence>
<dbReference type="PANTHER" id="PTHR46417:SF1">
    <property type="entry name" value="TRNA (GUANINE-N(1)-)-METHYLTRANSFERASE"/>
    <property type="match status" value="1"/>
</dbReference>
<comment type="catalytic activity">
    <reaction evidence="14 15 17">
        <text>guanosine(37) in tRNA + S-adenosyl-L-methionine = N(1)-methylguanosine(37) in tRNA + S-adenosyl-L-homocysteine + H(+)</text>
        <dbReference type="Rhea" id="RHEA:36899"/>
        <dbReference type="Rhea" id="RHEA-COMP:10145"/>
        <dbReference type="Rhea" id="RHEA-COMP:10147"/>
        <dbReference type="ChEBI" id="CHEBI:15378"/>
        <dbReference type="ChEBI" id="CHEBI:57856"/>
        <dbReference type="ChEBI" id="CHEBI:59789"/>
        <dbReference type="ChEBI" id="CHEBI:73542"/>
        <dbReference type="ChEBI" id="CHEBI:74269"/>
        <dbReference type="EC" id="2.1.1.228"/>
    </reaction>
</comment>
<keyword evidence="8 15" id="KW-0489">Methyltransferase</keyword>